<proteinExistence type="predicted"/>
<name>A0A1Y2HQL9_9FUNG</name>
<feature type="transmembrane region" description="Helical" evidence="1">
    <location>
        <begin position="42"/>
        <end position="63"/>
    </location>
</feature>
<organism evidence="2 3">
    <name type="scientific">Catenaria anguillulae PL171</name>
    <dbReference type="NCBI Taxonomy" id="765915"/>
    <lineage>
        <taxon>Eukaryota</taxon>
        <taxon>Fungi</taxon>
        <taxon>Fungi incertae sedis</taxon>
        <taxon>Blastocladiomycota</taxon>
        <taxon>Blastocladiomycetes</taxon>
        <taxon>Blastocladiales</taxon>
        <taxon>Catenariaceae</taxon>
        <taxon>Catenaria</taxon>
    </lineage>
</organism>
<feature type="transmembrane region" description="Helical" evidence="1">
    <location>
        <begin position="12"/>
        <end position="30"/>
    </location>
</feature>
<dbReference type="AlphaFoldDB" id="A0A1Y2HQL9"/>
<dbReference type="Proteomes" id="UP000193411">
    <property type="component" value="Unassembled WGS sequence"/>
</dbReference>
<dbReference type="EMBL" id="MCFL01000015">
    <property type="protein sequence ID" value="ORZ36870.1"/>
    <property type="molecule type" value="Genomic_DNA"/>
</dbReference>
<gene>
    <name evidence="2" type="ORF">BCR44DRAFT_1061305</name>
</gene>
<evidence type="ECO:0000256" key="1">
    <source>
        <dbReference type="SAM" id="Phobius"/>
    </source>
</evidence>
<comment type="caution">
    <text evidence="2">The sequence shown here is derived from an EMBL/GenBank/DDBJ whole genome shotgun (WGS) entry which is preliminary data.</text>
</comment>
<sequence length="190" mass="21353">MRESFPLSRSFWFSHKGACVLGVVVFAPLFSSRFSDLFPSGAQIVAVVIVCFPSPLFLSSLFVSLLPPFLAVCRVFACMCVAPFRFRFFSSHPLVIPTLFPPVPTLSDLVSMVTPPFHLLPTYPTTSSQRCHHCTYSQSSQIWLHCHLVAAWTFATPHSLSLILLTMGWWFPPPPRPGRFVLCVSMYVVR</sequence>
<keyword evidence="1" id="KW-1133">Transmembrane helix</keyword>
<feature type="transmembrane region" description="Helical" evidence="1">
    <location>
        <begin position="148"/>
        <end position="171"/>
    </location>
</feature>
<keyword evidence="1" id="KW-0472">Membrane</keyword>
<reference evidence="2 3" key="1">
    <citation type="submission" date="2016-07" db="EMBL/GenBank/DDBJ databases">
        <title>Pervasive Adenine N6-methylation of Active Genes in Fungi.</title>
        <authorList>
            <consortium name="DOE Joint Genome Institute"/>
            <person name="Mondo S.J."/>
            <person name="Dannebaum R.O."/>
            <person name="Kuo R.C."/>
            <person name="Labutti K."/>
            <person name="Haridas S."/>
            <person name="Kuo A."/>
            <person name="Salamov A."/>
            <person name="Ahrendt S.R."/>
            <person name="Lipzen A."/>
            <person name="Sullivan W."/>
            <person name="Andreopoulos W.B."/>
            <person name="Clum A."/>
            <person name="Lindquist E."/>
            <person name="Daum C."/>
            <person name="Ramamoorthy G.K."/>
            <person name="Gryganskyi A."/>
            <person name="Culley D."/>
            <person name="Magnuson J.K."/>
            <person name="James T.Y."/>
            <person name="O'Malley M.A."/>
            <person name="Stajich J.E."/>
            <person name="Spatafora J.W."/>
            <person name="Visel A."/>
            <person name="Grigoriev I.V."/>
        </authorList>
    </citation>
    <scope>NUCLEOTIDE SEQUENCE [LARGE SCALE GENOMIC DNA]</scope>
    <source>
        <strain evidence="2 3">PL171</strain>
    </source>
</reference>
<evidence type="ECO:0008006" key="4">
    <source>
        <dbReference type="Google" id="ProtNLM"/>
    </source>
</evidence>
<accession>A0A1Y2HQL9</accession>
<protein>
    <recommendedName>
        <fullName evidence="4">Transmembrane protein</fullName>
    </recommendedName>
</protein>
<evidence type="ECO:0000313" key="2">
    <source>
        <dbReference type="EMBL" id="ORZ36870.1"/>
    </source>
</evidence>
<keyword evidence="3" id="KW-1185">Reference proteome</keyword>
<keyword evidence="1" id="KW-0812">Transmembrane</keyword>
<evidence type="ECO:0000313" key="3">
    <source>
        <dbReference type="Proteomes" id="UP000193411"/>
    </source>
</evidence>